<dbReference type="PANTHER" id="PTHR39664:SF2">
    <property type="entry name" value="NUCLEIC ACID-BINDING PROTEIN, CONTAINING PIN DOMAIN-RELATED"/>
    <property type="match status" value="1"/>
</dbReference>
<dbReference type="InterPro" id="IPR029060">
    <property type="entry name" value="PIN-like_dom_sf"/>
</dbReference>
<dbReference type="CDD" id="cd18683">
    <property type="entry name" value="PIN_VapC-like"/>
    <property type="match status" value="1"/>
</dbReference>
<reference evidence="2" key="1">
    <citation type="journal article" date="2020" name="mSystems">
        <title>Genome- and Community-Level Interaction Insights into Carbon Utilization and Element Cycling Functions of Hydrothermarchaeota in Hydrothermal Sediment.</title>
        <authorList>
            <person name="Zhou Z."/>
            <person name="Liu Y."/>
            <person name="Xu W."/>
            <person name="Pan J."/>
            <person name="Luo Z.H."/>
            <person name="Li M."/>
        </authorList>
    </citation>
    <scope>NUCLEOTIDE SEQUENCE [LARGE SCALE GENOMIC DNA]</scope>
    <source>
        <strain evidence="2">SpSt-855</strain>
    </source>
</reference>
<evidence type="ECO:0000259" key="1">
    <source>
        <dbReference type="Pfam" id="PF01850"/>
    </source>
</evidence>
<protein>
    <submittedName>
        <fullName evidence="2">PIN domain-containing protein</fullName>
    </submittedName>
</protein>
<gene>
    <name evidence="2" type="ORF">ENW50_07220</name>
</gene>
<dbReference type="PANTHER" id="PTHR39664">
    <property type="match status" value="1"/>
</dbReference>
<dbReference type="AlphaFoldDB" id="A0A7V4XSW2"/>
<comment type="caution">
    <text evidence="2">The sequence shown here is derived from an EMBL/GenBank/DDBJ whole genome shotgun (WGS) entry which is preliminary data.</text>
</comment>
<dbReference type="SUPFAM" id="SSF88723">
    <property type="entry name" value="PIN domain-like"/>
    <property type="match status" value="1"/>
</dbReference>
<evidence type="ECO:0000313" key="2">
    <source>
        <dbReference type="EMBL" id="HGY94460.1"/>
    </source>
</evidence>
<accession>A0A7V4XSW2</accession>
<dbReference type="EMBL" id="DTKL01000043">
    <property type="protein sequence ID" value="HGY94460.1"/>
    <property type="molecule type" value="Genomic_DNA"/>
</dbReference>
<organism evidence="2">
    <name type="scientific">Acidobacterium capsulatum</name>
    <dbReference type="NCBI Taxonomy" id="33075"/>
    <lineage>
        <taxon>Bacteria</taxon>
        <taxon>Pseudomonadati</taxon>
        <taxon>Acidobacteriota</taxon>
        <taxon>Terriglobia</taxon>
        <taxon>Terriglobales</taxon>
        <taxon>Acidobacteriaceae</taxon>
        <taxon>Acidobacterium</taxon>
    </lineage>
</organism>
<dbReference type="Pfam" id="PF01850">
    <property type="entry name" value="PIN"/>
    <property type="match status" value="1"/>
</dbReference>
<feature type="domain" description="PIN" evidence="1">
    <location>
        <begin position="6"/>
        <end position="122"/>
    </location>
</feature>
<dbReference type="InterPro" id="IPR002716">
    <property type="entry name" value="PIN_dom"/>
</dbReference>
<sequence length="131" mass="14327">MVVIAADTNVWARAYLNDDAAQAKKARSTLAEACANGGVFVPLLVLAELSWVLRSRWERVRVLDTLEHLLQTRGVTVEAPALVWKALEASRKSTAGFADHLIAAVSFEAGASELITFDKALGRSPRIRRLK</sequence>
<proteinExistence type="predicted"/>
<dbReference type="Gene3D" id="3.40.50.1010">
    <property type="entry name" value="5'-nuclease"/>
    <property type="match status" value="1"/>
</dbReference>
<name>A0A7V4XSW2_9BACT</name>